<gene>
    <name evidence="15" type="ORF">C0186_03085</name>
</gene>
<dbReference type="GO" id="GO:0008033">
    <property type="term" value="P:tRNA processing"/>
    <property type="evidence" value="ECO:0007669"/>
    <property type="project" value="UniProtKB-KW"/>
</dbReference>
<accession>A0A2J6WMY5</accession>
<dbReference type="Pfam" id="PF13735">
    <property type="entry name" value="tRNA_NucTran2_2"/>
    <property type="match status" value="1"/>
</dbReference>
<evidence type="ECO:0000259" key="12">
    <source>
        <dbReference type="Pfam" id="PF01743"/>
    </source>
</evidence>
<evidence type="ECO:0000256" key="3">
    <source>
        <dbReference type="ARBA" id="ARBA00022555"/>
    </source>
</evidence>
<comment type="caution">
    <text evidence="15">The sequence shown here is derived from an EMBL/GenBank/DDBJ whole genome shotgun (WGS) entry which is preliminary data.</text>
</comment>
<evidence type="ECO:0008006" key="17">
    <source>
        <dbReference type="Google" id="ProtNLM"/>
    </source>
</evidence>
<reference evidence="15 16" key="1">
    <citation type="submission" date="2018-01" db="EMBL/GenBank/DDBJ databases">
        <title>Metagenomic assembled genomes from two thermal pools in the Uzon Caldera, Kamchatka, Russia.</title>
        <authorList>
            <person name="Wilkins L."/>
            <person name="Ettinger C."/>
        </authorList>
    </citation>
    <scope>NUCLEOTIDE SEQUENCE [LARGE SCALE GENOMIC DNA]</scope>
    <source>
        <strain evidence="15">ZAV-04</strain>
    </source>
</reference>
<keyword evidence="10 11" id="KW-0694">RNA-binding</keyword>
<feature type="domain" description="CCA-adding enzyme C-terminal" evidence="14">
    <location>
        <begin position="258"/>
        <end position="388"/>
    </location>
</feature>
<dbReference type="InterPro" id="IPR032810">
    <property type="entry name" value="CCA-adding_enz_C"/>
</dbReference>
<proteinExistence type="inferred from homology"/>
<dbReference type="GO" id="GO:0000166">
    <property type="term" value="F:nucleotide binding"/>
    <property type="evidence" value="ECO:0007669"/>
    <property type="project" value="UniProtKB-KW"/>
</dbReference>
<evidence type="ECO:0000313" key="15">
    <source>
        <dbReference type="EMBL" id="PMP71730.1"/>
    </source>
</evidence>
<keyword evidence="5" id="KW-0819">tRNA processing</keyword>
<comment type="similarity">
    <text evidence="2 11">Belongs to the tRNA nucleotidyltransferase/poly(A) polymerase family.</text>
</comment>
<dbReference type="CDD" id="cd05398">
    <property type="entry name" value="NT_ClassII-CCAase"/>
    <property type="match status" value="1"/>
</dbReference>
<evidence type="ECO:0000256" key="4">
    <source>
        <dbReference type="ARBA" id="ARBA00022679"/>
    </source>
</evidence>
<evidence type="ECO:0000256" key="6">
    <source>
        <dbReference type="ARBA" id="ARBA00022695"/>
    </source>
</evidence>
<dbReference type="Gene3D" id="1.10.3090.10">
    <property type="entry name" value="cca-adding enzyme, domain 2"/>
    <property type="match status" value="1"/>
</dbReference>
<dbReference type="Pfam" id="PF12627">
    <property type="entry name" value="PolyA_pol_RNAbd"/>
    <property type="match status" value="1"/>
</dbReference>
<evidence type="ECO:0000259" key="14">
    <source>
        <dbReference type="Pfam" id="PF13735"/>
    </source>
</evidence>
<evidence type="ECO:0000313" key="16">
    <source>
        <dbReference type="Proteomes" id="UP000242288"/>
    </source>
</evidence>
<dbReference type="AlphaFoldDB" id="A0A2J6WMY5"/>
<keyword evidence="9" id="KW-0460">Magnesium</keyword>
<organism evidence="15 16">
    <name type="scientific">Thermodesulfovibrio aggregans</name>
    <dbReference type="NCBI Taxonomy" id="86166"/>
    <lineage>
        <taxon>Bacteria</taxon>
        <taxon>Pseudomonadati</taxon>
        <taxon>Nitrospirota</taxon>
        <taxon>Thermodesulfovibrionia</taxon>
        <taxon>Thermodesulfovibrionales</taxon>
        <taxon>Thermodesulfovibrionaceae</taxon>
        <taxon>Thermodesulfovibrio</taxon>
    </lineage>
</organism>
<evidence type="ECO:0000256" key="9">
    <source>
        <dbReference type="ARBA" id="ARBA00022842"/>
    </source>
</evidence>
<dbReference type="GO" id="GO:0016779">
    <property type="term" value="F:nucleotidyltransferase activity"/>
    <property type="evidence" value="ECO:0007669"/>
    <property type="project" value="UniProtKB-KW"/>
</dbReference>
<dbReference type="PANTHER" id="PTHR47545">
    <property type="entry name" value="MULTIFUNCTIONAL CCA PROTEIN"/>
    <property type="match status" value="1"/>
</dbReference>
<sequence>MFERLRENQYFNETVSFLKEKNLYESSYLVGGSVRDVLLEREIKDIDFAIPSDTIELAREFAKKINGSFVLLDEVFLIGRVVKDSITVDFAQLRGGSIEADLAERDFTVNAMAVTLDCNKLIDPFNGFQDLKNKLIKMVNEENLKVDPLRVLRAYRFHATIGFEIEENTREALKRNAHLMKITARERIKEELWKIFSTSHSFKTIKLMAEDEIFKAIFKTSEPPDIEALKFAEAILSNSKREIKNLSCFKFACLFDFHAIELIKQIKPSRKEQKFVEDLIQAGAKIRKIETLLDKVKFIRDFENILYPALIFGMSKDPLKTARKWFYNEIEDFYKKVYLKNKKKLPLLKGEDILSLGFKPSAVVGEILERIEILVLAGKISNKEQAIDEIKRRYLLNISAP</sequence>
<feature type="domain" description="Poly A polymerase head" evidence="12">
    <location>
        <begin position="28"/>
        <end position="136"/>
    </location>
</feature>
<evidence type="ECO:0000256" key="5">
    <source>
        <dbReference type="ARBA" id="ARBA00022694"/>
    </source>
</evidence>
<feature type="domain" description="tRNA nucleotidyltransferase/poly(A) polymerase RNA and SrmB- binding" evidence="13">
    <location>
        <begin position="162"/>
        <end position="219"/>
    </location>
</feature>
<name>A0A2J6WMY5_9BACT</name>
<keyword evidence="3" id="KW-0820">tRNA-binding</keyword>
<evidence type="ECO:0000256" key="1">
    <source>
        <dbReference type="ARBA" id="ARBA00001946"/>
    </source>
</evidence>
<dbReference type="Gene3D" id="3.30.460.10">
    <property type="entry name" value="Beta Polymerase, domain 2"/>
    <property type="match status" value="1"/>
</dbReference>
<keyword evidence="8" id="KW-0547">Nucleotide-binding</keyword>
<dbReference type="InterPro" id="IPR002646">
    <property type="entry name" value="PolA_pol_head_dom"/>
</dbReference>
<dbReference type="InterPro" id="IPR043519">
    <property type="entry name" value="NT_sf"/>
</dbReference>
<keyword evidence="4 11" id="KW-0808">Transferase</keyword>
<dbReference type="GO" id="GO:0000049">
    <property type="term" value="F:tRNA binding"/>
    <property type="evidence" value="ECO:0007669"/>
    <property type="project" value="UniProtKB-KW"/>
</dbReference>
<keyword evidence="7" id="KW-0479">Metal-binding</keyword>
<dbReference type="EMBL" id="PNIO01000023">
    <property type="protein sequence ID" value="PMP71730.1"/>
    <property type="molecule type" value="Genomic_DNA"/>
</dbReference>
<evidence type="ECO:0000256" key="11">
    <source>
        <dbReference type="RuleBase" id="RU003953"/>
    </source>
</evidence>
<dbReference type="SUPFAM" id="SSF81891">
    <property type="entry name" value="Poly A polymerase C-terminal region-like"/>
    <property type="match status" value="1"/>
</dbReference>
<evidence type="ECO:0000256" key="8">
    <source>
        <dbReference type="ARBA" id="ARBA00022741"/>
    </source>
</evidence>
<dbReference type="PANTHER" id="PTHR47545:SF2">
    <property type="entry name" value="CC-ADDING TRNA NUCLEOTIDYLTRANSFERASE"/>
    <property type="match status" value="1"/>
</dbReference>
<evidence type="ECO:0000256" key="10">
    <source>
        <dbReference type="ARBA" id="ARBA00022884"/>
    </source>
</evidence>
<evidence type="ECO:0000256" key="2">
    <source>
        <dbReference type="ARBA" id="ARBA00007265"/>
    </source>
</evidence>
<comment type="cofactor">
    <cofactor evidence="1">
        <name>Mg(2+)</name>
        <dbReference type="ChEBI" id="CHEBI:18420"/>
    </cofactor>
</comment>
<dbReference type="Proteomes" id="UP000242288">
    <property type="component" value="Unassembled WGS sequence"/>
</dbReference>
<dbReference type="InterPro" id="IPR032828">
    <property type="entry name" value="PolyA_RNA-bd"/>
</dbReference>
<keyword evidence="6" id="KW-0548">Nucleotidyltransferase</keyword>
<evidence type="ECO:0000259" key="13">
    <source>
        <dbReference type="Pfam" id="PF12627"/>
    </source>
</evidence>
<dbReference type="Pfam" id="PF01743">
    <property type="entry name" value="PolyA_pol"/>
    <property type="match status" value="1"/>
</dbReference>
<protein>
    <recommendedName>
        <fullName evidence="17">CCA tRNA nucleotidyltransferase</fullName>
    </recommendedName>
</protein>
<dbReference type="InterPro" id="IPR050124">
    <property type="entry name" value="tRNA_CCA-adding_enzyme"/>
</dbReference>
<evidence type="ECO:0000256" key="7">
    <source>
        <dbReference type="ARBA" id="ARBA00022723"/>
    </source>
</evidence>
<dbReference type="SUPFAM" id="SSF81301">
    <property type="entry name" value="Nucleotidyltransferase"/>
    <property type="match status" value="1"/>
</dbReference>
<dbReference type="GO" id="GO:0046872">
    <property type="term" value="F:metal ion binding"/>
    <property type="evidence" value="ECO:0007669"/>
    <property type="project" value="UniProtKB-KW"/>
</dbReference>